<dbReference type="AlphaFoldDB" id="A0A8E0S2F9"/>
<evidence type="ECO:0000313" key="1">
    <source>
        <dbReference type="EMBL" id="KAA0194698.1"/>
    </source>
</evidence>
<protein>
    <submittedName>
        <fullName evidence="1">Uncharacterized protein</fullName>
    </submittedName>
</protein>
<proteinExistence type="predicted"/>
<gene>
    <name evidence="1" type="ORF">FBUS_09492</name>
</gene>
<comment type="caution">
    <text evidence="1">The sequence shown here is derived from an EMBL/GenBank/DDBJ whole genome shotgun (WGS) entry which is preliminary data.</text>
</comment>
<sequence length="779" mass="87400">MALARSRSEDIRCCLVLHRRSHSCPLQAGTTTVHEGLGSDNFRSLSTSYRKVCRPHFSEYVIRDICSANTDLDLIASSLSYQPCKFYEDDWDILNDFPNLTLQSQTEFFEQRLTRIKRQTGDNVSKPHENLSLEHNSITFLHNPSHELTLVNGVPRTTSSDLYVTVDNDQTSSFNSIHSPTSDQLLSFINTVQPCTTYSQVDESHRFDSSCFDSVLSRICIHRSSCSSEAFSFSPLYETQLLFDENQPNNDRLGGLSDKRTTSNQRTILFQLPILFELILFYAAEESLISSSGDEAKWTKPASWDFDDILMACNQPVFTFHNMRCLSSITDSLTSFPRYDDYVTRNSIELSDKSAQTMDIWHEFMTNRVSSSVSLDSPCVSSLFLQNSASDKNTKRESSESSPILLQASSPIPMYQATDNRSLSSVPVEFINQNQLPVQVSEHVASSGGTQETILNLPEARFSSISHLSPQLQLLPIEEGNRPSMLSVCGVEMGIEEVRMLDDIPAEFATAEVLFRRAVRSESVKADRLSQFLSSTSSLLKHASSLDQLNKRLSAIIPSLHRADESYVELRIPRTKTSIELEPGQLVAPNPLPRSSLVVVRPSHLHTVQNATHQSDDEVSVSEVPELNSKLTAISWVTMDSTEISRAMNLIRHVETASSEALDTVPIKGSIKPCTVSAKEYQLHIGHMKQGGLSVDSHLDNTLITISRHNHFTPNLHHCDVGRVNEETAHRRTASPDSSRFINLMKKFANARIRAKSERFVLNNTGYHLSDLYNSITKH</sequence>
<dbReference type="OrthoDB" id="6260127at2759"/>
<accession>A0A8E0S2F9</accession>
<organism evidence="1 2">
    <name type="scientific">Fasciolopsis buskii</name>
    <dbReference type="NCBI Taxonomy" id="27845"/>
    <lineage>
        <taxon>Eukaryota</taxon>
        <taxon>Metazoa</taxon>
        <taxon>Spiralia</taxon>
        <taxon>Lophotrochozoa</taxon>
        <taxon>Platyhelminthes</taxon>
        <taxon>Trematoda</taxon>
        <taxon>Digenea</taxon>
        <taxon>Plagiorchiida</taxon>
        <taxon>Echinostomata</taxon>
        <taxon>Echinostomatoidea</taxon>
        <taxon>Fasciolidae</taxon>
        <taxon>Fasciolopsis</taxon>
    </lineage>
</organism>
<dbReference type="EMBL" id="LUCM01004185">
    <property type="protein sequence ID" value="KAA0194698.1"/>
    <property type="molecule type" value="Genomic_DNA"/>
</dbReference>
<dbReference type="Proteomes" id="UP000728185">
    <property type="component" value="Unassembled WGS sequence"/>
</dbReference>
<evidence type="ECO:0000313" key="2">
    <source>
        <dbReference type="Proteomes" id="UP000728185"/>
    </source>
</evidence>
<keyword evidence="2" id="KW-1185">Reference proteome</keyword>
<name>A0A8E0S2F9_9TREM</name>
<reference evidence="1" key="1">
    <citation type="submission" date="2019-05" db="EMBL/GenBank/DDBJ databases">
        <title>Annotation for the trematode Fasciolopsis buski.</title>
        <authorList>
            <person name="Choi Y.-J."/>
        </authorList>
    </citation>
    <scope>NUCLEOTIDE SEQUENCE</scope>
    <source>
        <strain evidence="1">HT</strain>
        <tissue evidence="1">Whole worm</tissue>
    </source>
</reference>